<evidence type="ECO:0000256" key="1">
    <source>
        <dbReference type="SAM" id="Coils"/>
    </source>
</evidence>
<dbReference type="EMBL" id="PZQS01000005">
    <property type="protein sequence ID" value="PVD29536.1"/>
    <property type="molecule type" value="Genomic_DNA"/>
</dbReference>
<evidence type="ECO:0000313" key="3">
    <source>
        <dbReference type="EMBL" id="PVD29536.1"/>
    </source>
</evidence>
<feature type="coiled-coil region" evidence="1">
    <location>
        <begin position="30"/>
        <end position="64"/>
    </location>
</feature>
<organism evidence="3 4">
    <name type="scientific">Pomacea canaliculata</name>
    <name type="common">Golden apple snail</name>
    <dbReference type="NCBI Taxonomy" id="400727"/>
    <lineage>
        <taxon>Eukaryota</taxon>
        <taxon>Metazoa</taxon>
        <taxon>Spiralia</taxon>
        <taxon>Lophotrochozoa</taxon>
        <taxon>Mollusca</taxon>
        <taxon>Gastropoda</taxon>
        <taxon>Caenogastropoda</taxon>
        <taxon>Architaenioglossa</taxon>
        <taxon>Ampullarioidea</taxon>
        <taxon>Ampullariidae</taxon>
        <taxon>Pomacea</taxon>
    </lineage>
</organism>
<evidence type="ECO:0008006" key="5">
    <source>
        <dbReference type="Google" id="ProtNLM"/>
    </source>
</evidence>
<proteinExistence type="predicted"/>
<comment type="caution">
    <text evidence="3">The sequence shown here is derived from an EMBL/GenBank/DDBJ whole genome shotgun (WGS) entry which is preliminary data.</text>
</comment>
<dbReference type="Proteomes" id="UP000245119">
    <property type="component" value="Linkage Group LG5"/>
</dbReference>
<keyword evidence="2" id="KW-0732">Signal</keyword>
<evidence type="ECO:0000313" key="4">
    <source>
        <dbReference type="Proteomes" id="UP000245119"/>
    </source>
</evidence>
<dbReference type="PANTHER" id="PTHR24024">
    <property type="entry name" value="PULMONARY SURFACTANT-ASSOCIATED PROTEIN A"/>
    <property type="match status" value="1"/>
</dbReference>
<feature type="signal peptide" evidence="2">
    <location>
        <begin position="1"/>
        <end position="18"/>
    </location>
</feature>
<reference evidence="3 4" key="1">
    <citation type="submission" date="2018-04" db="EMBL/GenBank/DDBJ databases">
        <title>The genome of golden apple snail Pomacea canaliculata provides insight into stress tolerance and invasive adaptation.</title>
        <authorList>
            <person name="Liu C."/>
            <person name="Liu B."/>
            <person name="Ren Y."/>
            <person name="Zhang Y."/>
            <person name="Wang H."/>
            <person name="Li S."/>
            <person name="Jiang F."/>
            <person name="Yin L."/>
            <person name="Zhang G."/>
            <person name="Qian W."/>
            <person name="Fan W."/>
        </authorList>
    </citation>
    <scope>NUCLEOTIDE SEQUENCE [LARGE SCALE GENOMIC DNA]</scope>
    <source>
        <strain evidence="3">SZHN2017</strain>
        <tissue evidence="3">Muscle</tissue>
    </source>
</reference>
<gene>
    <name evidence="3" type="ORF">C0Q70_08787</name>
</gene>
<protein>
    <recommendedName>
        <fullName evidence="5">Short-chain collagen C4-like</fullName>
    </recommendedName>
</protein>
<name>A0A2T7P815_POMCA</name>
<feature type="chain" id="PRO_5015476001" description="Short-chain collagen C4-like" evidence="2">
    <location>
        <begin position="19"/>
        <end position="307"/>
    </location>
</feature>
<dbReference type="AlphaFoldDB" id="A0A2T7P815"/>
<accession>A0A2T7P815</accession>
<dbReference type="PANTHER" id="PTHR24024:SF18">
    <property type="entry name" value="SHORT-CHAIN COLLAGEN C4-LIKE"/>
    <property type="match status" value="1"/>
</dbReference>
<dbReference type="OrthoDB" id="6272653at2759"/>
<dbReference type="InterPro" id="IPR051077">
    <property type="entry name" value="Ca-dependent_lectin"/>
</dbReference>
<dbReference type="OMA" id="ICLDSKM"/>
<evidence type="ECO:0000256" key="2">
    <source>
        <dbReference type="SAM" id="SignalP"/>
    </source>
</evidence>
<sequence>MTLSVIFFLTTAAGCVLAAQDQQSRQDVSLTELVATVESLLDRIQGLEAEKQSLEMRVERLETLCSFPDVLLPGEGTADRNEAVSLARDSQTQARAVVVRSDDSDPLVPVVTQLTERVNEVSAGLQALKNEMTEASTSVFVRWGSSTCTDSSVLVYSGEVGGSHFTSPGAAANYLCLPLSNVTLVDITVNNYAQLYGGEYESQDAHQEKDPVCAVCRSSRATNVMIPATTVCPGGWTLEYSGWLMTGAPTHSAASEFICLDSKMEERTGSEENNNGKLLYYTATVCGSLACPPYVNGKRVTCVVCSK</sequence>
<keyword evidence="1" id="KW-0175">Coiled coil</keyword>
<dbReference type="GO" id="GO:0005615">
    <property type="term" value="C:extracellular space"/>
    <property type="evidence" value="ECO:0007669"/>
    <property type="project" value="TreeGrafter"/>
</dbReference>
<keyword evidence="4" id="KW-1185">Reference proteome</keyword>